<organism evidence="2 3">
    <name type="scientific">Mycoplana dimorpha</name>
    <dbReference type="NCBI Taxonomy" id="28320"/>
    <lineage>
        <taxon>Bacteria</taxon>
        <taxon>Pseudomonadati</taxon>
        <taxon>Pseudomonadota</taxon>
        <taxon>Alphaproteobacteria</taxon>
        <taxon>Hyphomicrobiales</taxon>
        <taxon>Rhizobiaceae</taxon>
        <taxon>Mycoplana</taxon>
    </lineage>
</organism>
<feature type="transmembrane region" description="Helical" evidence="1">
    <location>
        <begin position="48"/>
        <end position="73"/>
    </location>
</feature>
<keyword evidence="3" id="KW-1185">Reference proteome</keyword>
<keyword evidence="1" id="KW-0812">Transmembrane</keyword>
<feature type="transmembrane region" description="Helical" evidence="1">
    <location>
        <begin position="22"/>
        <end position="42"/>
    </location>
</feature>
<dbReference type="RefSeq" id="WP_108002934.1">
    <property type="nucleotide sequence ID" value="NZ_JBHEEX010000017.1"/>
</dbReference>
<evidence type="ECO:0000256" key="1">
    <source>
        <dbReference type="SAM" id="Phobius"/>
    </source>
</evidence>
<feature type="transmembrane region" description="Helical" evidence="1">
    <location>
        <begin position="118"/>
        <end position="137"/>
    </location>
</feature>
<keyword evidence="1" id="KW-1133">Transmembrane helix</keyword>
<keyword evidence="1" id="KW-0472">Membrane</keyword>
<feature type="transmembrane region" description="Helical" evidence="1">
    <location>
        <begin position="157"/>
        <end position="184"/>
    </location>
</feature>
<proteinExistence type="predicted"/>
<evidence type="ECO:0000313" key="3">
    <source>
        <dbReference type="Proteomes" id="UP000241247"/>
    </source>
</evidence>
<dbReference type="OrthoDB" id="1257168at2"/>
<sequence length="367" mass="39342">MQGIVLGTNLAERAEHNRNRKALFLGEVALALVAAALLFLIISQTSGLSAAIGVGGLILVSSAAIGGMFGFLFSVPRILAKDPLAPLPDNEVRRPEEEGRGKDRKVSLLRSNSNLERISEWLTTMLVGVGLTQIGTIDDHLAAFSGYLRTETSHLGPAGATIPVIGPPILLFGMVAGFIFFYLYTRLYLSPLFQYVEQILGDEPDGTAKLEQGAEAVIKEAAQLSDESEDPSVKLVSGGAAPSVNQGLDIIRSLLYVEGGYQRAIDLGNKISGSSARGSAEYWLLMACAFGQKYHALLKSPDSESLPEPERQKQLSETSNSVLTCVRNAVNLDPAYKARLKALSNPGSYDNDLQDFKDDAAFLALVS</sequence>
<dbReference type="Proteomes" id="UP000241247">
    <property type="component" value="Unassembled WGS sequence"/>
</dbReference>
<dbReference type="EMBL" id="PZZZ01000004">
    <property type="protein sequence ID" value="PTM95201.1"/>
    <property type="molecule type" value="Genomic_DNA"/>
</dbReference>
<gene>
    <name evidence="2" type="ORF">C7449_104274</name>
</gene>
<dbReference type="AlphaFoldDB" id="A0A2T5B891"/>
<evidence type="ECO:0000313" key="2">
    <source>
        <dbReference type="EMBL" id="PTM95201.1"/>
    </source>
</evidence>
<reference evidence="2 3" key="1">
    <citation type="submission" date="2018-04" db="EMBL/GenBank/DDBJ databases">
        <title>Genomic Encyclopedia of Type Strains, Phase IV (KMG-IV): sequencing the most valuable type-strain genomes for metagenomic binning, comparative biology and taxonomic classification.</title>
        <authorList>
            <person name="Goeker M."/>
        </authorList>
    </citation>
    <scope>NUCLEOTIDE SEQUENCE [LARGE SCALE GENOMIC DNA]</scope>
    <source>
        <strain evidence="2 3">DSM 7138</strain>
    </source>
</reference>
<name>A0A2T5B891_MYCDI</name>
<comment type="caution">
    <text evidence="2">The sequence shown here is derived from an EMBL/GenBank/DDBJ whole genome shotgun (WGS) entry which is preliminary data.</text>
</comment>
<protein>
    <submittedName>
        <fullName evidence="2">Uncharacterized protein</fullName>
    </submittedName>
</protein>
<accession>A0A2T5B891</accession>